<dbReference type="Gene3D" id="3.40.5.10">
    <property type="entry name" value="Ribosomal protein L9, N-terminal domain"/>
    <property type="match status" value="1"/>
</dbReference>
<sequence>MFILARQPARLERSIPLLARGTRHRRPKKGVLIRLLEDIPAVGRAGAVLEVPRQMMRAWYFPEHRAEYVVRPRGGFRGEDFAAAVAVEEVVAEPIAQTTTSAPQAPSLALLLPVLQSLPPILFSRRPITPTSQQIYGSVTASNILSRLSADFNLPLPTDPSLCTVDLVGEAVDGGRVKRLGNASARVVLHGVGEAEVRIRVVDMEQAKEQTEQRA</sequence>
<proteinExistence type="inferred from homology"/>
<keyword evidence="2" id="KW-0689">Ribosomal protein</keyword>
<evidence type="ECO:0000313" key="4">
    <source>
        <dbReference type="EMBL" id="EJU02618.1"/>
    </source>
</evidence>
<dbReference type="HOGENOM" id="CLU_1283218_0_0_1"/>
<organism evidence="4 5">
    <name type="scientific">Dacryopinax primogenitus (strain DJM 731)</name>
    <name type="common">Brown rot fungus</name>
    <dbReference type="NCBI Taxonomy" id="1858805"/>
    <lineage>
        <taxon>Eukaryota</taxon>
        <taxon>Fungi</taxon>
        <taxon>Dikarya</taxon>
        <taxon>Basidiomycota</taxon>
        <taxon>Agaricomycotina</taxon>
        <taxon>Dacrymycetes</taxon>
        <taxon>Dacrymycetales</taxon>
        <taxon>Dacrymycetaceae</taxon>
        <taxon>Dacryopinax</taxon>
    </lineage>
</organism>
<dbReference type="AlphaFoldDB" id="M5GDQ5"/>
<dbReference type="STRING" id="1858805.M5GDQ5"/>
<dbReference type="OrthoDB" id="5555409at2759"/>
<gene>
    <name evidence="4" type="ORF">DACRYDRAFT_106685</name>
</gene>
<name>M5GDQ5_DACPD</name>
<dbReference type="GeneID" id="63683375"/>
<evidence type="ECO:0008006" key="6">
    <source>
        <dbReference type="Google" id="ProtNLM"/>
    </source>
</evidence>
<dbReference type="Proteomes" id="UP000030653">
    <property type="component" value="Unassembled WGS sequence"/>
</dbReference>
<dbReference type="RefSeq" id="XP_040629512.1">
    <property type="nucleotide sequence ID" value="XM_040768313.1"/>
</dbReference>
<dbReference type="InterPro" id="IPR036935">
    <property type="entry name" value="Ribosomal_bL9_N_sf"/>
</dbReference>
<evidence type="ECO:0000256" key="3">
    <source>
        <dbReference type="ARBA" id="ARBA00023274"/>
    </source>
</evidence>
<comment type="similarity">
    <text evidence="1">Belongs to the bacterial ribosomal protein bL9 family.</text>
</comment>
<reference evidence="4 5" key="1">
    <citation type="journal article" date="2012" name="Science">
        <title>The Paleozoic origin of enzymatic lignin decomposition reconstructed from 31 fungal genomes.</title>
        <authorList>
            <person name="Floudas D."/>
            <person name="Binder M."/>
            <person name="Riley R."/>
            <person name="Barry K."/>
            <person name="Blanchette R.A."/>
            <person name="Henrissat B."/>
            <person name="Martinez A.T."/>
            <person name="Otillar R."/>
            <person name="Spatafora J.W."/>
            <person name="Yadav J.S."/>
            <person name="Aerts A."/>
            <person name="Benoit I."/>
            <person name="Boyd A."/>
            <person name="Carlson A."/>
            <person name="Copeland A."/>
            <person name="Coutinho P.M."/>
            <person name="de Vries R.P."/>
            <person name="Ferreira P."/>
            <person name="Findley K."/>
            <person name="Foster B."/>
            <person name="Gaskell J."/>
            <person name="Glotzer D."/>
            <person name="Gorecki P."/>
            <person name="Heitman J."/>
            <person name="Hesse C."/>
            <person name="Hori C."/>
            <person name="Igarashi K."/>
            <person name="Jurgens J.A."/>
            <person name="Kallen N."/>
            <person name="Kersten P."/>
            <person name="Kohler A."/>
            <person name="Kuees U."/>
            <person name="Kumar T.K.A."/>
            <person name="Kuo A."/>
            <person name="LaButti K."/>
            <person name="Larrondo L.F."/>
            <person name="Lindquist E."/>
            <person name="Ling A."/>
            <person name="Lombard V."/>
            <person name="Lucas S."/>
            <person name="Lundell T."/>
            <person name="Martin R."/>
            <person name="McLaughlin D.J."/>
            <person name="Morgenstern I."/>
            <person name="Morin E."/>
            <person name="Murat C."/>
            <person name="Nagy L.G."/>
            <person name="Nolan M."/>
            <person name="Ohm R.A."/>
            <person name="Patyshakuliyeva A."/>
            <person name="Rokas A."/>
            <person name="Ruiz-Duenas F.J."/>
            <person name="Sabat G."/>
            <person name="Salamov A."/>
            <person name="Samejima M."/>
            <person name="Schmutz J."/>
            <person name="Slot J.C."/>
            <person name="St John F."/>
            <person name="Stenlid J."/>
            <person name="Sun H."/>
            <person name="Sun S."/>
            <person name="Syed K."/>
            <person name="Tsang A."/>
            <person name="Wiebenga A."/>
            <person name="Young D."/>
            <person name="Pisabarro A."/>
            <person name="Eastwood D.C."/>
            <person name="Martin F."/>
            <person name="Cullen D."/>
            <person name="Grigoriev I.V."/>
            <person name="Hibbett D.S."/>
        </authorList>
    </citation>
    <scope>NUCLEOTIDE SEQUENCE [LARGE SCALE GENOMIC DNA]</scope>
    <source>
        <strain evidence="4 5">DJM-731 SS1</strain>
    </source>
</reference>
<evidence type="ECO:0000313" key="5">
    <source>
        <dbReference type="Proteomes" id="UP000030653"/>
    </source>
</evidence>
<keyword evidence="5" id="KW-1185">Reference proteome</keyword>
<evidence type="ECO:0000256" key="1">
    <source>
        <dbReference type="ARBA" id="ARBA00010605"/>
    </source>
</evidence>
<accession>M5GDQ5</accession>
<protein>
    <recommendedName>
        <fullName evidence="6">Ribosomal protein L9 domain-containing protein</fullName>
    </recommendedName>
</protein>
<dbReference type="GO" id="GO:1990904">
    <property type="term" value="C:ribonucleoprotein complex"/>
    <property type="evidence" value="ECO:0007669"/>
    <property type="project" value="UniProtKB-KW"/>
</dbReference>
<dbReference type="EMBL" id="JH795861">
    <property type="protein sequence ID" value="EJU02618.1"/>
    <property type="molecule type" value="Genomic_DNA"/>
</dbReference>
<evidence type="ECO:0000256" key="2">
    <source>
        <dbReference type="ARBA" id="ARBA00022980"/>
    </source>
</evidence>
<dbReference type="GO" id="GO:0005840">
    <property type="term" value="C:ribosome"/>
    <property type="evidence" value="ECO:0007669"/>
    <property type="project" value="UniProtKB-KW"/>
</dbReference>
<keyword evidence="3" id="KW-0687">Ribonucleoprotein</keyword>